<feature type="compositionally biased region" description="Polar residues" evidence="1">
    <location>
        <begin position="74"/>
        <end position="86"/>
    </location>
</feature>
<reference evidence="2" key="1">
    <citation type="submission" date="2010-03" db="EMBL/GenBank/DDBJ databases">
        <title>Annotation of Blastomyces dermatitidis strain ATCC 18188.</title>
        <authorList>
            <consortium name="The Broad Institute Genome Sequencing Platform"/>
            <consortium name="Broad Institute Genome Sequencing Center for Infectious Disease."/>
            <person name="Cuomo C."/>
            <person name="Klein B."/>
            <person name="Sullivan T."/>
            <person name="Heitman J."/>
            <person name="Young S."/>
            <person name="Zeng Q."/>
            <person name="Gargeya S."/>
            <person name="Alvarado L."/>
            <person name="Berlin A.M."/>
            <person name="Chapman S.B."/>
            <person name="Chen Z."/>
            <person name="Freedman E."/>
            <person name="Gellesch M."/>
            <person name="Goldberg J."/>
            <person name="Griggs A."/>
            <person name="Gujja S."/>
            <person name="Heilman E."/>
            <person name="Heiman D."/>
            <person name="Howarth C."/>
            <person name="Mehta T."/>
            <person name="Neiman D."/>
            <person name="Pearson M."/>
            <person name="Roberts A."/>
            <person name="Saif S."/>
            <person name="Shea T."/>
            <person name="Shenoy N."/>
            <person name="Sisk P."/>
            <person name="Stolte C."/>
            <person name="Sykes S."/>
            <person name="White J."/>
            <person name="Yandava C."/>
            <person name="Haas B."/>
            <person name="Nusbaum C."/>
            <person name="Birren B."/>
        </authorList>
    </citation>
    <scope>NUCLEOTIDE SEQUENCE</scope>
    <source>
        <strain evidence="2">ATCC 18188</strain>
    </source>
</reference>
<proteinExistence type="predicted"/>
<protein>
    <submittedName>
        <fullName evidence="2">Uncharacterized protein</fullName>
    </submittedName>
</protein>
<organism evidence="2">
    <name type="scientific">Ajellomyces dermatitidis (strain ATCC 18188 / CBS 674.68)</name>
    <name type="common">Blastomyces dermatitidis</name>
    <dbReference type="NCBI Taxonomy" id="653446"/>
    <lineage>
        <taxon>Eukaryota</taxon>
        <taxon>Fungi</taxon>
        <taxon>Dikarya</taxon>
        <taxon>Ascomycota</taxon>
        <taxon>Pezizomycotina</taxon>
        <taxon>Eurotiomycetes</taxon>
        <taxon>Eurotiomycetidae</taxon>
        <taxon>Onygenales</taxon>
        <taxon>Ajellomycetaceae</taxon>
        <taxon>Blastomyces</taxon>
    </lineage>
</organism>
<dbReference type="AlphaFoldDB" id="A0A0J9HC84"/>
<gene>
    <name evidence="2" type="ORF">BDDG_11611</name>
</gene>
<dbReference type="EMBL" id="GG749408">
    <property type="protein sequence ID" value="KMW66609.1"/>
    <property type="molecule type" value="Genomic_DNA"/>
</dbReference>
<evidence type="ECO:0000313" key="2">
    <source>
        <dbReference type="EMBL" id="KMW66609.1"/>
    </source>
</evidence>
<sequence length="223" mass="25146">MHIVPLFIIRVCVYWNAISKELQGSQAHSTLSPAKLKTTCSLRVIKQSSPFEMTSQSKFPPKNKAGLASGRWQPRSSHFSPTSKGKLSSLPLACDPPDFLVADFEKRERESNTKTKRDHPHLLKGSGSLLLKQTLASGILRNGNEENLEENHPLCYGRPLNSFAKQSLRIFSKDHHNPSFLSPAHYQGPRLIRRRTRDWERRISGVGSPCYESTMPITVRLST</sequence>
<evidence type="ECO:0000256" key="1">
    <source>
        <dbReference type="SAM" id="MobiDB-lite"/>
    </source>
</evidence>
<name>A0A0J9HC84_AJEDA</name>
<accession>A0A0J9HC84</accession>
<feature type="region of interest" description="Disordered" evidence="1">
    <location>
        <begin position="53"/>
        <end position="90"/>
    </location>
</feature>
<dbReference type="Proteomes" id="UP000007802">
    <property type="component" value="Unassembled WGS sequence"/>
</dbReference>